<name>A0A9P9WPW4_9PEZI</name>
<sequence length="221" mass="24274">MEFHKEALASWETNASFWNEGVGRDGNKYWKSLQMPALERMIDVRSGSRALEFATGNGLVARWLVSRGCDSVLATDGSAGMLKHAENRQSADEASKISYRQLDVTDPVSYDELKADPRATGGFDIIIINMAIMDIADIQPLAQALPKLLKPDGVFVATVLHPVFFTCGATRSIEIDSSAGITDKPIVTRAKVIRQYLNVPPYHGVALYGQPAQQVSHCRHD</sequence>
<protein>
    <recommendedName>
        <fullName evidence="1">Methyltransferase type 12 domain-containing protein</fullName>
    </recommendedName>
</protein>
<evidence type="ECO:0000313" key="2">
    <source>
        <dbReference type="EMBL" id="KAI1873548.1"/>
    </source>
</evidence>
<dbReference type="Proteomes" id="UP000829685">
    <property type="component" value="Unassembled WGS sequence"/>
</dbReference>
<gene>
    <name evidence="2" type="ORF">JX265_005170</name>
</gene>
<accession>A0A9P9WPW4</accession>
<dbReference type="Pfam" id="PF08242">
    <property type="entry name" value="Methyltransf_12"/>
    <property type="match status" value="1"/>
</dbReference>
<organism evidence="2 3">
    <name type="scientific">Neoarthrinium moseri</name>
    <dbReference type="NCBI Taxonomy" id="1658444"/>
    <lineage>
        <taxon>Eukaryota</taxon>
        <taxon>Fungi</taxon>
        <taxon>Dikarya</taxon>
        <taxon>Ascomycota</taxon>
        <taxon>Pezizomycotina</taxon>
        <taxon>Sordariomycetes</taxon>
        <taxon>Xylariomycetidae</taxon>
        <taxon>Amphisphaeriales</taxon>
        <taxon>Apiosporaceae</taxon>
        <taxon>Neoarthrinium</taxon>
    </lineage>
</organism>
<dbReference type="PANTHER" id="PTHR43861:SF1">
    <property type="entry name" value="TRANS-ACONITATE 2-METHYLTRANSFERASE"/>
    <property type="match status" value="1"/>
</dbReference>
<comment type="caution">
    <text evidence="2">The sequence shown here is derived from an EMBL/GenBank/DDBJ whole genome shotgun (WGS) entry which is preliminary data.</text>
</comment>
<dbReference type="EMBL" id="JAFIMR010000010">
    <property type="protein sequence ID" value="KAI1873548.1"/>
    <property type="molecule type" value="Genomic_DNA"/>
</dbReference>
<dbReference type="CDD" id="cd02440">
    <property type="entry name" value="AdoMet_MTases"/>
    <property type="match status" value="1"/>
</dbReference>
<proteinExistence type="predicted"/>
<evidence type="ECO:0000259" key="1">
    <source>
        <dbReference type="Pfam" id="PF08242"/>
    </source>
</evidence>
<dbReference type="InterPro" id="IPR029063">
    <property type="entry name" value="SAM-dependent_MTases_sf"/>
</dbReference>
<dbReference type="SUPFAM" id="SSF53335">
    <property type="entry name" value="S-adenosyl-L-methionine-dependent methyltransferases"/>
    <property type="match status" value="1"/>
</dbReference>
<feature type="domain" description="Methyltransferase type 12" evidence="1">
    <location>
        <begin position="51"/>
        <end position="155"/>
    </location>
</feature>
<dbReference type="Gene3D" id="3.40.50.150">
    <property type="entry name" value="Vaccinia Virus protein VP39"/>
    <property type="match status" value="1"/>
</dbReference>
<keyword evidence="3" id="KW-1185">Reference proteome</keyword>
<dbReference type="PANTHER" id="PTHR43861">
    <property type="entry name" value="TRANS-ACONITATE 2-METHYLTRANSFERASE-RELATED"/>
    <property type="match status" value="1"/>
</dbReference>
<dbReference type="AlphaFoldDB" id="A0A9P9WPW4"/>
<dbReference type="InterPro" id="IPR013217">
    <property type="entry name" value="Methyltransf_12"/>
</dbReference>
<reference evidence="2" key="1">
    <citation type="submission" date="2021-03" db="EMBL/GenBank/DDBJ databases">
        <title>Revisited historic fungal species revealed as producer of novel bioactive compounds through whole genome sequencing and comparative genomics.</title>
        <authorList>
            <person name="Vignolle G.A."/>
            <person name="Hochenegger N."/>
            <person name="Mach R.L."/>
            <person name="Mach-Aigner A.R."/>
            <person name="Javad Rahimi M."/>
            <person name="Salim K.A."/>
            <person name="Chan C.M."/>
            <person name="Lim L.B.L."/>
            <person name="Cai F."/>
            <person name="Druzhinina I.S."/>
            <person name="U'Ren J.M."/>
            <person name="Derntl C."/>
        </authorList>
    </citation>
    <scope>NUCLEOTIDE SEQUENCE</scope>
    <source>
        <strain evidence="2">TUCIM 5799</strain>
    </source>
</reference>
<evidence type="ECO:0000313" key="3">
    <source>
        <dbReference type="Proteomes" id="UP000829685"/>
    </source>
</evidence>